<gene>
    <name evidence="5" type="ordered locus">Namu_0554</name>
</gene>
<dbReference type="HOGENOM" id="CLU_016902_0_0_11"/>
<dbReference type="InParanoid" id="C8X7A1"/>
<dbReference type="GO" id="GO:0000455">
    <property type="term" value="P:enzyme-directed rRNA pseudouridine synthesis"/>
    <property type="evidence" value="ECO:0007669"/>
    <property type="project" value="TreeGrafter"/>
</dbReference>
<dbReference type="PANTHER" id="PTHR21600">
    <property type="entry name" value="MITOCHONDRIAL RNA PSEUDOURIDINE SYNTHASE"/>
    <property type="match status" value="1"/>
</dbReference>
<dbReference type="PROSITE" id="PS01129">
    <property type="entry name" value="PSI_RLU"/>
    <property type="match status" value="1"/>
</dbReference>
<evidence type="ECO:0000313" key="6">
    <source>
        <dbReference type="Proteomes" id="UP000002218"/>
    </source>
</evidence>
<organism evidence="5 6">
    <name type="scientific">Nakamurella multipartita (strain ATCC 700099 / DSM 44233 / CIP 104796 / JCM 9543 / NBRC 105858 / Y-104)</name>
    <name type="common">Microsphaera multipartita</name>
    <dbReference type="NCBI Taxonomy" id="479431"/>
    <lineage>
        <taxon>Bacteria</taxon>
        <taxon>Bacillati</taxon>
        <taxon>Actinomycetota</taxon>
        <taxon>Actinomycetes</taxon>
        <taxon>Nakamurellales</taxon>
        <taxon>Nakamurellaceae</taxon>
        <taxon>Nakamurella</taxon>
    </lineage>
</organism>
<dbReference type="GO" id="GO:0009982">
    <property type="term" value="F:pseudouridine synthase activity"/>
    <property type="evidence" value="ECO:0007669"/>
    <property type="project" value="InterPro"/>
</dbReference>
<dbReference type="Proteomes" id="UP000002218">
    <property type="component" value="Chromosome"/>
</dbReference>
<name>C8X7A1_NAKMY</name>
<dbReference type="STRING" id="479431.Namu_0554"/>
<dbReference type="InterPro" id="IPR006145">
    <property type="entry name" value="PsdUridine_synth_RsuA/RluA"/>
</dbReference>
<evidence type="ECO:0000256" key="3">
    <source>
        <dbReference type="ARBA" id="ARBA00033164"/>
    </source>
</evidence>
<dbReference type="InterPro" id="IPR020103">
    <property type="entry name" value="PsdUridine_synth_cat_dom_sf"/>
</dbReference>
<evidence type="ECO:0000256" key="1">
    <source>
        <dbReference type="ARBA" id="ARBA00000073"/>
    </source>
</evidence>
<dbReference type="OrthoDB" id="9807829at2"/>
<sequence length="299" mass="33680">MRKAPLPVRDGLNPSRIRLPDEGSGTVVEYLLERFAADATRVREKVDAGEVVDGEGRVVDPSTPLTSSQWVFLYRDPAPEPRVPFEIEILHRDSDLLVVDKPHFLATMPRGLHIVESALVRLRRELDLPELSPIHRLDRVTAGVLVFSLRPANRGAYQTLFAQRKVTKYYEAVAGHRADLTLPTTVESRIVKFRGTPTAQQVPGEPNARTVVERLAARGERALYGLHPHTGKVHQLRLHMTSLGVPIVGDNFYPTLLDTPRDDYSDPLQLLARSIEFPDPFTGRRRRFESRRTLAAWPG</sequence>
<dbReference type="SUPFAM" id="SSF55120">
    <property type="entry name" value="Pseudouridine synthase"/>
    <property type="match status" value="1"/>
</dbReference>
<dbReference type="FunCoup" id="C8X7A1">
    <property type="interactions" value="3"/>
</dbReference>
<protein>
    <recommendedName>
        <fullName evidence="2">RNA pseudouridylate synthase</fullName>
    </recommendedName>
    <alternativeName>
        <fullName evidence="3">RNA-uridine isomerase</fullName>
    </alternativeName>
</protein>
<feature type="domain" description="Pseudouridine synthase RsuA/RluA-like" evidence="4">
    <location>
        <begin position="95"/>
        <end position="241"/>
    </location>
</feature>
<reference evidence="6" key="1">
    <citation type="submission" date="2009-09" db="EMBL/GenBank/DDBJ databases">
        <title>The complete genome of Nakamurella multipartita DSM 44233.</title>
        <authorList>
            <consortium name="US DOE Joint Genome Institute (JGI-PGF)"/>
            <person name="Lucas S."/>
            <person name="Copeland A."/>
            <person name="Lapidus A."/>
            <person name="Glavina del Rio T."/>
            <person name="Dalin E."/>
            <person name="Tice H."/>
            <person name="Bruce D."/>
            <person name="Goodwin L."/>
            <person name="Pitluck S."/>
            <person name="Kyrpides N."/>
            <person name="Mavromatis K."/>
            <person name="Ivanova N."/>
            <person name="Ovchinnikova G."/>
            <person name="Sims D."/>
            <person name="Meincke L."/>
            <person name="Brettin T."/>
            <person name="Detter J.C."/>
            <person name="Han C."/>
            <person name="Larimer F."/>
            <person name="Land M."/>
            <person name="Hauser L."/>
            <person name="Markowitz V."/>
            <person name="Cheng J.-F."/>
            <person name="Hugenholtz P."/>
            <person name="Woyke T."/>
            <person name="Wu D."/>
            <person name="Klenk H.-P."/>
            <person name="Eisen J.A."/>
        </authorList>
    </citation>
    <scope>NUCLEOTIDE SEQUENCE [LARGE SCALE GENOMIC DNA]</scope>
    <source>
        <strain evidence="6">ATCC 700099 / DSM 44233 / CIP 104796 / JCM 9543 / NBRC 105858 / Y-104</strain>
    </source>
</reference>
<comment type="catalytic activity">
    <reaction evidence="1">
        <text>a uridine in RNA = a pseudouridine in RNA</text>
        <dbReference type="Rhea" id="RHEA:48348"/>
        <dbReference type="Rhea" id="RHEA-COMP:12068"/>
        <dbReference type="Rhea" id="RHEA-COMP:12069"/>
        <dbReference type="ChEBI" id="CHEBI:65314"/>
        <dbReference type="ChEBI" id="CHEBI:65315"/>
    </reaction>
</comment>
<keyword evidence="6" id="KW-1185">Reference proteome</keyword>
<dbReference type="InterPro" id="IPR050188">
    <property type="entry name" value="RluA_PseudoU_synthase"/>
</dbReference>
<dbReference type="Gene3D" id="3.30.2350.10">
    <property type="entry name" value="Pseudouridine synthase"/>
    <property type="match status" value="1"/>
</dbReference>
<dbReference type="GO" id="GO:0140098">
    <property type="term" value="F:catalytic activity, acting on RNA"/>
    <property type="evidence" value="ECO:0007669"/>
    <property type="project" value="UniProtKB-ARBA"/>
</dbReference>
<dbReference type="InterPro" id="IPR006224">
    <property type="entry name" value="PsdUridine_synth_RluA-like_CS"/>
</dbReference>
<reference evidence="5 6" key="2">
    <citation type="journal article" date="2010" name="Stand. Genomic Sci.">
        <title>Complete genome sequence of Nakamurella multipartita type strain (Y-104).</title>
        <authorList>
            <person name="Tice H."/>
            <person name="Mayilraj S."/>
            <person name="Sims D."/>
            <person name="Lapidus A."/>
            <person name="Nolan M."/>
            <person name="Lucas S."/>
            <person name="Glavina Del Rio T."/>
            <person name="Copeland A."/>
            <person name="Cheng J.F."/>
            <person name="Meincke L."/>
            <person name="Bruce D."/>
            <person name="Goodwin L."/>
            <person name="Pitluck S."/>
            <person name="Ivanova N."/>
            <person name="Mavromatis K."/>
            <person name="Ovchinnikova G."/>
            <person name="Pati A."/>
            <person name="Chen A."/>
            <person name="Palaniappan K."/>
            <person name="Land M."/>
            <person name="Hauser L."/>
            <person name="Chang Y.J."/>
            <person name="Jeffries C.D."/>
            <person name="Detter J.C."/>
            <person name="Brettin T."/>
            <person name="Rohde M."/>
            <person name="Goker M."/>
            <person name="Bristow J."/>
            <person name="Eisen J.A."/>
            <person name="Markowitz V."/>
            <person name="Hugenholtz P."/>
            <person name="Kyrpides N.C."/>
            <person name="Klenk H.P."/>
            <person name="Chen F."/>
        </authorList>
    </citation>
    <scope>NUCLEOTIDE SEQUENCE [LARGE SCALE GENOMIC DNA]</scope>
    <source>
        <strain evidence="6">ATCC 700099 / DSM 44233 / CIP 104796 / JCM 9543 / NBRC 105858 / Y-104</strain>
    </source>
</reference>
<dbReference type="PANTHER" id="PTHR21600:SF84">
    <property type="entry name" value="PSEUDOURIDINE SYNTHASE RSUA_RLUA-LIKE DOMAIN-CONTAINING PROTEIN"/>
    <property type="match status" value="1"/>
</dbReference>
<proteinExistence type="predicted"/>
<dbReference type="eggNOG" id="COG0564">
    <property type="taxonomic scope" value="Bacteria"/>
</dbReference>
<dbReference type="EMBL" id="CP001737">
    <property type="protein sequence ID" value="ACV76970.1"/>
    <property type="molecule type" value="Genomic_DNA"/>
</dbReference>
<dbReference type="Pfam" id="PF00849">
    <property type="entry name" value="PseudoU_synth_2"/>
    <property type="match status" value="1"/>
</dbReference>
<dbReference type="GO" id="GO:0003723">
    <property type="term" value="F:RNA binding"/>
    <property type="evidence" value="ECO:0007669"/>
    <property type="project" value="InterPro"/>
</dbReference>
<dbReference type="KEGG" id="nml:Namu_0554"/>
<dbReference type="RefSeq" id="WP_015745887.1">
    <property type="nucleotide sequence ID" value="NC_013235.1"/>
</dbReference>
<evidence type="ECO:0000313" key="5">
    <source>
        <dbReference type="EMBL" id="ACV76970.1"/>
    </source>
</evidence>
<evidence type="ECO:0000259" key="4">
    <source>
        <dbReference type="Pfam" id="PF00849"/>
    </source>
</evidence>
<evidence type="ECO:0000256" key="2">
    <source>
        <dbReference type="ARBA" id="ARBA00031870"/>
    </source>
</evidence>
<accession>C8X7A1</accession>
<dbReference type="AlphaFoldDB" id="C8X7A1"/>